<proteinExistence type="predicted"/>
<sequence>MEGVIGRPEDLMINRGTRLWKDTGNIASALGYLAVFWSTVVLLGGFVGDVLLKEFWLLTALSFLVSFNSSEEEDEDEGQNSSNDEKEEMDLGLLKHVNKMNKCLKKINMMGYMVFQGWASSSTNEG</sequence>
<reference evidence="3" key="1">
    <citation type="journal article" date="2019" name="Nat. Commun.">
        <title>The genome of broomcorn millet.</title>
        <authorList>
            <person name="Zou C."/>
            <person name="Miki D."/>
            <person name="Li D."/>
            <person name="Tang Q."/>
            <person name="Xiao L."/>
            <person name="Rajput S."/>
            <person name="Deng P."/>
            <person name="Jia W."/>
            <person name="Huang R."/>
            <person name="Zhang M."/>
            <person name="Sun Y."/>
            <person name="Hu J."/>
            <person name="Fu X."/>
            <person name="Schnable P.S."/>
            <person name="Li F."/>
            <person name="Zhang H."/>
            <person name="Feng B."/>
            <person name="Zhu X."/>
            <person name="Liu R."/>
            <person name="Schnable J.C."/>
            <person name="Zhu J.-K."/>
            <person name="Zhang H."/>
        </authorList>
    </citation>
    <scope>NUCLEOTIDE SEQUENCE [LARGE SCALE GENOMIC DNA]</scope>
</reference>
<keyword evidence="1" id="KW-0472">Membrane</keyword>
<dbReference type="OrthoDB" id="10462790at2759"/>
<evidence type="ECO:0000313" key="2">
    <source>
        <dbReference type="EMBL" id="RLM57749.1"/>
    </source>
</evidence>
<organism evidence="2 3">
    <name type="scientific">Panicum miliaceum</name>
    <name type="common">Proso millet</name>
    <name type="synonym">Broomcorn millet</name>
    <dbReference type="NCBI Taxonomy" id="4540"/>
    <lineage>
        <taxon>Eukaryota</taxon>
        <taxon>Viridiplantae</taxon>
        <taxon>Streptophyta</taxon>
        <taxon>Embryophyta</taxon>
        <taxon>Tracheophyta</taxon>
        <taxon>Spermatophyta</taxon>
        <taxon>Magnoliopsida</taxon>
        <taxon>Liliopsida</taxon>
        <taxon>Poales</taxon>
        <taxon>Poaceae</taxon>
        <taxon>PACMAD clade</taxon>
        <taxon>Panicoideae</taxon>
        <taxon>Panicodae</taxon>
        <taxon>Paniceae</taxon>
        <taxon>Panicinae</taxon>
        <taxon>Panicum</taxon>
        <taxon>Panicum sect. Panicum</taxon>
    </lineage>
</organism>
<gene>
    <name evidence="2" type="ORF">C2845_PM18G04260</name>
</gene>
<keyword evidence="1" id="KW-0812">Transmembrane</keyword>
<name>A0A3L6PKA9_PANMI</name>
<dbReference type="Proteomes" id="UP000275267">
    <property type="component" value="Unassembled WGS sequence"/>
</dbReference>
<dbReference type="STRING" id="4540.A0A3L6PKA9"/>
<keyword evidence="1" id="KW-1133">Transmembrane helix</keyword>
<evidence type="ECO:0000256" key="1">
    <source>
        <dbReference type="SAM" id="Phobius"/>
    </source>
</evidence>
<evidence type="ECO:0000313" key="3">
    <source>
        <dbReference type="Proteomes" id="UP000275267"/>
    </source>
</evidence>
<dbReference type="EMBL" id="PQIB02000017">
    <property type="protein sequence ID" value="RLM57749.1"/>
    <property type="molecule type" value="Genomic_DNA"/>
</dbReference>
<accession>A0A3L6PKA9</accession>
<comment type="caution">
    <text evidence="2">The sequence shown here is derived from an EMBL/GenBank/DDBJ whole genome shotgun (WGS) entry which is preliminary data.</text>
</comment>
<keyword evidence="3" id="KW-1185">Reference proteome</keyword>
<protein>
    <submittedName>
        <fullName evidence="2">Uncharacterized protein</fullName>
    </submittedName>
</protein>
<dbReference type="AlphaFoldDB" id="A0A3L6PKA9"/>
<feature type="transmembrane region" description="Helical" evidence="1">
    <location>
        <begin position="29"/>
        <end position="52"/>
    </location>
</feature>